<dbReference type="CDD" id="cd01647">
    <property type="entry name" value="RT_LTR"/>
    <property type="match status" value="1"/>
</dbReference>
<protein>
    <recommendedName>
        <fullName evidence="1">Reverse transcriptase domain-containing protein</fullName>
    </recommendedName>
</protein>
<accession>A0A392RZG2</accession>
<dbReference type="Proteomes" id="UP000265520">
    <property type="component" value="Unassembled WGS sequence"/>
</dbReference>
<dbReference type="EMBL" id="LXQA010288962">
    <property type="protein sequence ID" value="MCI41180.1"/>
    <property type="molecule type" value="Genomic_DNA"/>
</dbReference>
<dbReference type="Pfam" id="PF00078">
    <property type="entry name" value="RVT_1"/>
    <property type="match status" value="1"/>
</dbReference>
<sequence length="110" mass="12845">MAPSGNYYYNVMPFGLKNAGTTYQRMMNKVFPGEIGDMLEVYMDDMIVKFRDEIDHTAHLCKVFEQARKYKMRFNPEKCIFGVRAGKFLGFYLTERGIEANPDKCRAFTE</sequence>
<evidence type="ECO:0000259" key="1">
    <source>
        <dbReference type="PROSITE" id="PS50878"/>
    </source>
</evidence>
<dbReference type="AlphaFoldDB" id="A0A392RZG2"/>
<dbReference type="InterPro" id="IPR043502">
    <property type="entry name" value="DNA/RNA_pol_sf"/>
</dbReference>
<reference evidence="2 3" key="1">
    <citation type="journal article" date="2018" name="Front. Plant Sci.">
        <title>Red Clover (Trifolium pratense) and Zigzag Clover (T. medium) - A Picture of Genomic Similarities and Differences.</title>
        <authorList>
            <person name="Dluhosova J."/>
            <person name="Istvanek J."/>
            <person name="Nedelnik J."/>
            <person name="Repkova J."/>
        </authorList>
    </citation>
    <scope>NUCLEOTIDE SEQUENCE [LARGE SCALE GENOMIC DNA]</scope>
    <source>
        <strain evidence="3">cv. 10/8</strain>
        <tissue evidence="2">Leaf</tissue>
    </source>
</reference>
<organism evidence="2 3">
    <name type="scientific">Trifolium medium</name>
    <dbReference type="NCBI Taxonomy" id="97028"/>
    <lineage>
        <taxon>Eukaryota</taxon>
        <taxon>Viridiplantae</taxon>
        <taxon>Streptophyta</taxon>
        <taxon>Embryophyta</taxon>
        <taxon>Tracheophyta</taxon>
        <taxon>Spermatophyta</taxon>
        <taxon>Magnoliopsida</taxon>
        <taxon>eudicotyledons</taxon>
        <taxon>Gunneridae</taxon>
        <taxon>Pentapetalae</taxon>
        <taxon>rosids</taxon>
        <taxon>fabids</taxon>
        <taxon>Fabales</taxon>
        <taxon>Fabaceae</taxon>
        <taxon>Papilionoideae</taxon>
        <taxon>50 kb inversion clade</taxon>
        <taxon>NPAAA clade</taxon>
        <taxon>Hologalegina</taxon>
        <taxon>IRL clade</taxon>
        <taxon>Trifolieae</taxon>
        <taxon>Trifolium</taxon>
    </lineage>
</organism>
<feature type="domain" description="Reverse transcriptase" evidence="1">
    <location>
        <begin position="1"/>
        <end position="93"/>
    </location>
</feature>
<evidence type="ECO:0000313" key="3">
    <source>
        <dbReference type="Proteomes" id="UP000265520"/>
    </source>
</evidence>
<name>A0A392RZG2_9FABA</name>
<feature type="non-terminal residue" evidence="2">
    <location>
        <position position="110"/>
    </location>
</feature>
<dbReference type="PANTHER" id="PTHR24559">
    <property type="entry name" value="TRANSPOSON TY3-I GAG-POL POLYPROTEIN"/>
    <property type="match status" value="1"/>
</dbReference>
<dbReference type="PROSITE" id="PS50878">
    <property type="entry name" value="RT_POL"/>
    <property type="match status" value="1"/>
</dbReference>
<dbReference type="InterPro" id="IPR053134">
    <property type="entry name" value="RNA-dir_DNA_polymerase"/>
</dbReference>
<evidence type="ECO:0000313" key="2">
    <source>
        <dbReference type="EMBL" id="MCI41180.1"/>
    </source>
</evidence>
<proteinExistence type="predicted"/>
<comment type="caution">
    <text evidence="2">The sequence shown here is derived from an EMBL/GenBank/DDBJ whole genome shotgun (WGS) entry which is preliminary data.</text>
</comment>
<dbReference type="SUPFAM" id="SSF56672">
    <property type="entry name" value="DNA/RNA polymerases"/>
    <property type="match status" value="1"/>
</dbReference>
<dbReference type="InterPro" id="IPR000477">
    <property type="entry name" value="RT_dom"/>
</dbReference>
<keyword evidence="3" id="KW-1185">Reference proteome</keyword>
<dbReference type="InterPro" id="IPR043128">
    <property type="entry name" value="Rev_trsase/Diguanyl_cyclase"/>
</dbReference>
<dbReference type="Gene3D" id="3.30.70.270">
    <property type="match status" value="1"/>
</dbReference>
<dbReference type="PANTHER" id="PTHR24559:SF444">
    <property type="entry name" value="REVERSE TRANSCRIPTASE DOMAIN-CONTAINING PROTEIN"/>
    <property type="match status" value="1"/>
</dbReference>